<comment type="caution">
    <text evidence="1">The sequence shown here is derived from an EMBL/GenBank/DDBJ whole genome shotgun (WGS) entry which is preliminary data.</text>
</comment>
<accession>X1RZJ1</accession>
<reference evidence="1" key="1">
    <citation type="journal article" date="2014" name="Front. Microbiol.">
        <title>High frequency of phylogenetically diverse reductive dehalogenase-homologous genes in deep subseafloor sedimentary metagenomes.</title>
        <authorList>
            <person name="Kawai M."/>
            <person name="Futagami T."/>
            <person name="Toyoda A."/>
            <person name="Takaki Y."/>
            <person name="Nishi S."/>
            <person name="Hori S."/>
            <person name="Arai W."/>
            <person name="Tsubouchi T."/>
            <person name="Morono Y."/>
            <person name="Uchiyama I."/>
            <person name="Ito T."/>
            <person name="Fujiyama A."/>
            <person name="Inagaki F."/>
            <person name="Takami H."/>
        </authorList>
    </citation>
    <scope>NUCLEOTIDE SEQUENCE</scope>
    <source>
        <strain evidence="1">Expedition CK06-06</strain>
    </source>
</reference>
<dbReference type="EMBL" id="BARW01001544">
    <property type="protein sequence ID" value="GAI60939.1"/>
    <property type="molecule type" value="Genomic_DNA"/>
</dbReference>
<evidence type="ECO:0000313" key="1">
    <source>
        <dbReference type="EMBL" id="GAI60939.1"/>
    </source>
</evidence>
<protein>
    <submittedName>
        <fullName evidence="1">Uncharacterized protein</fullName>
    </submittedName>
</protein>
<proteinExistence type="predicted"/>
<dbReference type="AlphaFoldDB" id="X1RZJ1"/>
<organism evidence="1">
    <name type="scientific">marine sediment metagenome</name>
    <dbReference type="NCBI Taxonomy" id="412755"/>
    <lineage>
        <taxon>unclassified sequences</taxon>
        <taxon>metagenomes</taxon>
        <taxon>ecological metagenomes</taxon>
    </lineage>
</organism>
<name>X1RZJ1_9ZZZZ</name>
<sequence>MSLYEAEGLSSQDQAGTWKTNRENFLATEAFFSFCLGSQTNS</sequence>
<gene>
    <name evidence="1" type="ORF">S12H4_04855</name>
</gene>